<dbReference type="InterPro" id="IPR050469">
    <property type="entry name" value="Diguanylate_Cyclase"/>
</dbReference>
<dbReference type="Gene3D" id="3.30.70.270">
    <property type="match status" value="1"/>
</dbReference>
<accession>A0ABV9LZZ4</accession>
<proteinExistence type="predicted"/>
<keyword evidence="3" id="KW-0812">Transmembrane</keyword>
<comment type="caution">
    <text evidence="5">The sequence shown here is derived from an EMBL/GenBank/DDBJ whole genome shotgun (WGS) entry which is preliminary data.</text>
</comment>
<organism evidence="5 6">
    <name type="scientific">Glaciecola siphonariae</name>
    <dbReference type="NCBI Taxonomy" id="521012"/>
    <lineage>
        <taxon>Bacteria</taxon>
        <taxon>Pseudomonadati</taxon>
        <taxon>Pseudomonadota</taxon>
        <taxon>Gammaproteobacteria</taxon>
        <taxon>Alteromonadales</taxon>
        <taxon>Alteromonadaceae</taxon>
        <taxon>Glaciecola</taxon>
    </lineage>
</organism>
<keyword evidence="6" id="KW-1185">Reference proteome</keyword>
<evidence type="ECO:0000256" key="3">
    <source>
        <dbReference type="SAM" id="Phobius"/>
    </source>
</evidence>
<evidence type="ECO:0000313" key="6">
    <source>
        <dbReference type="Proteomes" id="UP001595897"/>
    </source>
</evidence>
<dbReference type="PANTHER" id="PTHR45138">
    <property type="entry name" value="REGULATORY COMPONENTS OF SENSORY TRANSDUCTION SYSTEM"/>
    <property type="match status" value="1"/>
</dbReference>
<dbReference type="EC" id="2.7.7.65" evidence="1"/>
<dbReference type="EMBL" id="JBHSGU010000009">
    <property type="protein sequence ID" value="MFC4701435.1"/>
    <property type="molecule type" value="Genomic_DNA"/>
</dbReference>
<dbReference type="InterPro" id="IPR000160">
    <property type="entry name" value="GGDEF_dom"/>
</dbReference>
<dbReference type="Pfam" id="PF00990">
    <property type="entry name" value="GGDEF"/>
    <property type="match status" value="1"/>
</dbReference>
<dbReference type="PANTHER" id="PTHR45138:SF9">
    <property type="entry name" value="DIGUANYLATE CYCLASE DGCM-RELATED"/>
    <property type="match status" value="1"/>
</dbReference>
<dbReference type="RefSeq" id="WP_382409903.1">
    <property type="nucleotide sequence ID" value="NZ_JBHSGU010000009.1"/>
</dbReference>
<dbReference type="InterPro" id="IPR029787">
    <property type="entry name" value="Nucleotide_cyclase"/>
</dbReference>
<evidence type="ECO:0000259" key="4">
    <source>
        <dbReference type="PROSITE" id="PS50887"/>
    </source>
</evidence>
<dbReference type="SMART" id="SM00267">
    <property type="entry name" value="GGDEF"/>
    <property type="match status" value="1"/>
</dbReference>
<keyword evidence="3" id="KW-0472">Membrane</keyword>
<reference evidence="6" key="1">
    <citation type="journal article" date="2019" name="Int. J. Syst. Evol. Microbiol.">
        <title>The Global Catalogue of Microorganisms (GCM) 10K type strain sequencing project: providing services to taxonomists for standard genome sequencing and annotation.</title>
        <authorList>
            <consortium name="The Broad Institute Genomics Platform"/>
            <consortium name="The Broad Institute Genome Sequencing Center for Infectious Disease"/>
            <person name="Wu L."/>
            <person name="Ma J."/>
        </authorList>
    </citation>
    <scope>NUCLEOTIDE SEQUENCE [LARGE SCALE GENOMIC DNA]</scope>
    <source>
        <strain evidence="6">KACC 12507</strain>
    </source>
</reference>
<evidence type="ECO:0000256" key="2">
    <source>
        <dbReference type="ARBA" id="ARBA00034247"/>
    </source>
</evidence>
<protein>
    <recommendedName>
        <fullName evidence="1">diguanylate cyclase</fullName>
        <ecNumber evidence="1">2.7.7.65</ecNumber>
    </recommendedName>
</protein>
<dbReference type="CDD" id="cd01949">
    <property type="entry name" value="GGDEF"/>
    <property type="match status" value="1"/>
</dbReference>
<feature type="domain" description="GGDEF" evidence="4">
    <location>
        <begin position="411"/>
        <end position="548"/>
    </location>
</feature>
<comment type="catalytic activity">
    <reaction evidence="2">
        <text>2 GTP = 3',3'-c-di-GMP + 2 diphosphate</text>
        <dbReference type="Rhea" id="RHEA:24898"/>
        <dbReference type="ChEBI" id="CHEBI:33019"/>
        <dbReference type="ChEBI" id="CHEBI:37565"/>
        <dbReference type="ChEBI" id="CHEBI:58805"/>
        <dbReference type="EC" id="2.7.7.65"/>
    </reaction>
</comment>
<evidence type="ECO:0000313" key="5">
    <source>
        <dbReference type="EMBL" id="MFC4701435.1"/>
    </source>
</evidence>
<keyword evidence="5" id="KW-0548">Nucleotidyltransferase</keyword>
<name>A0ABV9LZZ4_9ALTE</name>
<evidence type="ECO:0000256" key="1">
    <source>
        <dbReference type="ARBA" id="ARBA00012528"/>
    </source>
</evidence>
<feature type="transmembrane region" description="Helical" evidence="3">
    <location>
        <begin position="299"/>
        <end position="318"/>
    </location>
</feature>
<dbReference type="GO" id="GO:0052621">
    <property type="term" value="F:diguanylate cyclase activity"/>
    <property type="evidence" value="ECO:0007669"/>
    <property type="project" value="UniProtKB-EC"/>
</dbReference>
<sequence>MLLRQKLNLFIALTGVLATLMTYGVSIWVLDNFLAKRDYEQKEALTASIRQDIEVFDRLLLLIEQEWETELEQSLPKLASELQALYTQKGDVTQAQLLTLRDKYSLSDLHLINSDLIVYASTFDSEVGLDMTSYGDDYTSSLRKLLNADTFFTHRVSLSTVNGNLKKYAYYSQAGSNIIVNGDIDLQKRLEEEKSNQIGDYLFGDYVDKLVAKYQSISSIDLFILSPVDQWSLFNPGHRIEEETARALFDGTYRDDGNDNMVLEHVDMQSYRQVGFKAFLQIDFDNSLIRQTKSNLQTFLLLSALIIVIVSFSLIRLITKTILLDRFSQLLLQIKGKQSDDSDPISLSGDDELSILSNEINEMMARIKREEETNKWLTGISQKDSLTGLANRRWFDEKFLFDWNKARIARQDIAIVMIDVDYFKQYNDSYGHLAGDKCLTQIAEALLSQLNHHTGFIARYGGEEFVCVLPNVGEQAAYDSCEKMRECIEDLAIEHEASQVSDVVTISLGCLSVNGSVEQSAEALIEAVDQLLYESKRNGRNRVTCKRLS</sequence>
<dbReference type="PROSITE" id="PS50887">
    <property type="entry name" value="GGDEF"/>
    <property type="match status" value="1"/>
</dbReference>
<dbReference type="NCBIfam" id="TIGR00254">
    <property type="entry name" value="GGDEF"/>
    <property type="match status" value="1"/>
</dbReference>
<keyword evidence="5" id="KW-0808">Transferase</keyword>
<dbReference type="SUPFAM" id="SSF55073">
    <property type="entry name" value="Nucleotide cyclase"/>
    <property type="match status" value="1"/>
</dbReference>
<dbReference type="Proteomes" id="UP001595897">
    <property type="component" value="Unassembled WGS sequence"/>
</dbReference>
<gene>
    <name evidence="5" type="ORF">ACFO4O_14810</name>
</gene>
<feature type="transmembrane region" description="Helical" evidence="3">
    <location>
        <begin position="7"/>
        <end position="30"/>
    </location>
</feature>
<dbReference type="Gene3D" id="6.10.340.10">
    <property type="match status" value="1"/>
</dbReference>
<dbReference type="InterPro" id="IPR043128">
    <property type="entry name" value="Rev_trsase/Diguanyl_cyclase"/>
</dbReference>
<keyword evidence="3" id="KW-1133">Transmembrane helix</keyword>